<keyword evidence="5" id="KW-1185">Reference proteome</keyword>
<evidence type="ECO:0000259" key="3">
    <source>
        <dbReference type="SMART" id="SM00014"/>
    </source>
</evidence>
<proteinExistence type="predicted"/>
<protein>
    <submittedName>
        <fullName evidence="4">Phosphatase PAP2 family protein</fullName>
    </submittedName>
</protein>
<dbReference type="CDD" id="cd03392">
    <property type="entry name" value="PAP2_like_2"/>
    <property type="match status" value="1"/>
</dbReference>
<keyword evidence="2" id="KW-0812">Transmembrane</keyword>
<dbReference type="Gene3D" id="1.20.144.10">
    <property type="entry name" value="Phosphatidic acid phosphatase type 2/haloperoxidase"/>
    <property type="match status" value="2"/>
</dbReference>
<dbReference type="PANTHER" id="PTHR14969:SF13">
    <property type="entry name" value="AT30094P"/>
    <property type="match status" value="1"/>
</dbReference>
<dbReference type="InterPro" id="IPR000326">
    <property type="entry name" value="PAP2/HPO"/>
</dbReference>
<feature type="transmembrane region" description="Helical" evidence="2">
    <location>
        <begin position="154"/>
        <end position="175"/>
    </location>
</feature>
<keyword evidence="2" id="KW-0472">Membrane</keyword>
<feature type="compositionally biased region" description="Basic and acidic residues" evidence="1">
    <location>
        <begin position="238"/>
        <end position="248"/>
    </location>
</feature>
<evidence type="ECO:0000256" key="1">
    <source>
        <dbReference type="SAM" id="MobiDB-lite"/>
    </source>
</evidence>
<gene>
    <name evidence="4" type="ORF">EAH89_11220</name>
</gene>
<dbReference type="SMART" id="SM00014">
    <property type="entry name" value="acidPPc"/>
    <property type="match status" value="1"/>
</dbReference>
<organism evidence="4 5">
    <name type="scientific">Muricoccus nepalensis</name>
    <dbReference type="NCBI Taxonomy" id="1854500"/>
    <lineage>
        <taxon>Bacteria</taxon>
        <taxon>Pseudomonadati</taxon>
        <taxon>Pseudomonadota</taxon>
        <taxon>Alphaproteobacteria</taxon>
        <taxon>Acetobacterales</taxon>
        <taxon>Roseomonadaceae</taxon>
        <taxon>Muricoccus</taxon>
    </lineage>
</organism>
<dbReference type="Proteomes" id="UP000317078">
    <property type="component" value="Unassembled WGS sequence"/>
</dbReference>
<evidence type="ECO:0000256" key="2">
    <source>
        <dbReference type="SAM" id="Phobius"/>
    </source>
</evidence>
<keyword evidence="2" id="KW-1133">Transmembrane helix</keyword>
<feature type="transmembrane region" description="Helical" evidence="2">
    <location>
        <begin position="83"/>
        <end position="105"/>
    </location>
</feature>
<feature type="domain" description="Phosphatidic acid phosphatase type 2/haloperoxidase" evidence="3">
    <location>
        <begin position="112"/>
        <end position="225"/>
    </location>
</feature>
<evidence type="ECO:0000313" key="4">
    <source>
        <dbReference type="EMBL" id="TPG57484.1"/>
    </source>
</evidence>
<comment type="caution">
    <text evidence="4">The sequence shown here is derived from an EMBL/GenBank/DDBJ whole genome shotgun (WGS) entry which is preliminary data.</text>
</comment>
<feature type="transmembrane region" description="Helical" evidence="2">
    <location>
        <begin position="112"/>
        <end position="134"/>
    </location>
</feature>
<sequence length="263" mass="27830">MDRAIPRRAPRRFRDLLARREMRALAALLLAAAGLFAFAKLAGEVLEGDTATFDRAVLLALRNPADLSDPIGPRWLEEAARDVTALGSHVIVTYVTLAVVGFLVLSGRRAAALFVGLSVGGGALLSAVLKIGFARPRPDLVPHAVEVYTASFPSGHAMLSAVAYLTLGALLMRVAPLGRTKFYVLAVAVFTTLAVGASRVYLGVHWPTDVLAGWCGGAGWALLCWLVLNALQRRGAVEPKGEAAEDRPPAPQIAKFSGSAEGR</sequence>
<feature type="transmembrane region" description="Helical" evidence="2">
    <location>
        <begin position="210"/>
        <end position="231"/>
    </location>
</feature>
<evidence type="ECO:0000313" key="5">
    <source>
        <dbReference type="Proteomes" id="UP000317078"/>
    </source>
</evidence>
<dbReference type="PANTHER" id="PTHR14969">
    <property type="entry name" value="SPHINGOSINE-1-PHOSPHATE PHOSPHOHYDROLASE"/>
    <property type="match status" value="1"/>
</dbReference>
<dbReference type="OrthoDB" id="9801622at2"/>
<name>A0A502G6U3_9PROT</name>
<dbReference type="AlphaFoldDB" id="A0A502G6U3"/>
<dbReference type="EMBL" id="RCZP01000008">
    <property type="protein sequence ID" value="TPG57484.1"/>
    <property type="molecule type" value="Genomic_DNA"/>
</dbReference>
<dbReference type="Pfam" id="PF01569">
    <property type="entry name" value="PAP2"/>
    <property type="match status" value="1"/>
</dbReference>
<dbReference type="InterPro" id="IPR036938">
    <property type="entry name" value="PAP2/HPO_sf"/>
</dbReference>
<dbReference type="RefSeq" id="WP_140882978.1">
    <property type="nucleotide sequence ID" value="NZ_RCZP01000008.1"/>
</dbReference>
<dbReference type="SUPFAM" id="SSF48317">
    <property type="entry name" value="Acid phosphatase/Vanadium-dependent haloperoxidase"/>
    <property type="match status" value="1"/>
</dbReference>
<accession>A0A502G6U3</accession>
<feature type="region of interest" description="Disordered" evidence="1">
    <location>
        <begin position="238"/>
        <end position="263"/>
    </location>
</feature>
<reference evidence="4 5" key="1">
    <citation type="journal article" date="2019" name="Environ. Microbiol.">
        <title>Species interactions and distinct microbial communities in high Arctic permafrost affected cryosols are associated with the CH4 and CO2 gas fluxes.</title>
        <authorList>
            <person name="Altshuler I."/>
            <person name="Hamel J."/>
            <person name="Turney S."/>
            <person name="Magnuson E."/>
            <person name="Levesque R."/>
            <person name="Greer C."/>
            <person name="Whyte L.G."/>
        </authorList>
    </citation>
    <scope>NUCLEOTIDE SEQUENCE [LARGE SCALE GENOMIC DNA]</scope>
    <source>
        <strain evidence="4 5">S9.3B</strain>
    </source>
</reference>
<feature type="transmembrane region" description="Helical" evidence="2">
    <location>
        <begin position="182"/>
        <end position="204"/>
    </location>
</feature>